<dbReference type="OrthoDB" id="9812088at2"/>
<dbReference type="Proteomes" id="UP000245252">
    <property type="component" value="Unassembled WGS sequence"/>
</dbReference>
<dbReference type="EMBL" id="QFBC01000034">
    <property type="protein sequence ID" value="PWE52152.1"/>
    <property type="molecule type" value="Genomic_DNA"/>
</dbReference>
<protein>
    <submittedName>
        <fullName evidence="2">DUF1320 domain-containing protein</fullName>
    </submittedName>
</protein>
<evidence type="ECO:0000256" key="1">
    <source>
        <dbReference type="SAM" id="MobiDB-lite"/>
    </source>
</evidence>
<feature type="compositionally biased region" description="Gly residues" evidence="1">
    <location>
        <begin position="119"/>
        <end position="131"/>
    </location>
</feature>
<keyword evidence="3" id="KW-1185">Reference proteome</keyword>
<reference evidence="2 3" key="1">
    <citation type="submission" date="2018-05" db="EMBL/GenBank/DDBJ databases">
        <title>The draft genome of strain NS-104.</title>
        <authorList>
            <person name="Hang P."/>
            <person name="Jiang J."/>
        </authorList>
    </citation>
    <scope>NUCLEOTIDE SEQUENCE [LARGE SCALE GENOMIC DNA]</scope>
    <source>
        <strain evidence="2 3">NS-104</strain>
    </source>
</reference>
<proteinExistence type="predicted"/>
<dbReference type="Pfam" id="PF07030">
    <property type="entry name" value="Phage_Mu_Gp36"/>
    <property type="match status" value="1"/>
</dbReference>
<gene>
    <name evidence="2" type="ORF">DEM27_32655</name>
</gene>
<feature type="region of interest" description="Disordered" evidence="1">
    <location>
        <begin position="115"/>
        <end position="134"/>
    </location>
</feature>
<evidence type="ECO:0000313" key="2">
    <source>
        <dbReference type="EMBL" id="PWE52152.1"/>
    </source>
</evidence>
<dbReference type="RefSeq" id="WP_109462398.1">
    <property type="nucleotide sequence ID" value="NZ_QFBC01000034.1"/>
</dbReference>
<comment type="caution">
    <text evidence="2">The sequence shown here is derived from an EMBL/GenBank/DDBJ whole genome shotgun (WGS) entry which is preliminary data.</text>
</comment>
<sequence>MTVYATIADLAARYPAELTLLAANEDTGLRDDVRIGHALSDSSIEIRAILAARYSPAELASLDEPSLDVLRVYCGDMALYRVALSFSRSTDAIKERYDQAVKRLEAIAAGKGALTTTGSGQGSAGGEGLPDGVGQNEVIVTAPDRVFTRERLGRI</sequence>
<dbReference type="InterPro" id="IPR009752">
    <property type="entry name" value="Phage_Mu_GpJ"/>
</dbReference>
<name>A0A2U2DFT0_9HYPH</name>
<dbReference type="AlphaFoldDB" id="A0A2U2DFT0"/>
<evidence type="ECO:0000313" key="3">
    <source>
        <dbReference type="Proteomes" id="UP000245252"/>
    </source>
</evidence>
<organism evidence="2 3">
    <name type="scientific">Metarhizobium album</name>
    <dbReference type="NCBI Taxonomy" id="2182425"/>
    <lineage>
        <taxon>Bacteria</taxon>
        <taxon>Pseudomonadati</taxon>
        <taxon>Pseudomonadota</taxon>
        <taxon>Alphaproteobacteria</taxon>
        <taxon>Hyphomicrobiales</taxon>
        <taxon>Rhizobiaceae</taxon>
        <taxon>Metarhizobium</taxon>
    </lineage>
</organism>
<accession>A0A2U2DFT0</accession>